<reference evidence="1" key="1">
    <citation type="journal article" date="2012" name="Science">
        <title>Fermentation, hydrogen, and sulfur metabolism in multiple uncultivated bacterial phyla.</title>
        <authorList>
            <person name="Wrighton K.C."/>
            <person name="Thomas B.C."/>
            <person name="Sharon I."/>
            <person name="Miller C.S."/>
            <person name="Castelle C.J."/>
            <person name="VerBerkmoes N.C."/>
            <person name="Wilkins M.J."/>
            <person name="Hettich R.L."/>
            <person name="Lipton M.S."/>
            <person name="Williams K.H."/>
            <person name="Long P.E."/>
            <person name="Banfield J.F."/>
        </authorList>
    </citation>
    <scope>NUCLEOTIDE SEQUENCE [LARGE SCALE GENOMIC DNA]</scope>
</reference>
<evidence type="ECO:0008006" key="2">
    <source>
        <dbReference type="Google" id="ProtNLM"/>
    </source>
</evidence>
<organism evidence="1">
    <name type="scientific">uncultured bacterium</name>
    <name type="common">gcode 4</name>
    <dbReference type="NCBI Taxonomy" id="1234023"/>
    <lineage>
        <taxon>Bacteria</taxon>
        <taxon>environmental samples</taxon>
    </lineage>
</organism>
<dbReference type="AlphaFoldDB" id="K2F8U1"/>
<accession>K2F8U1</accession>
<protein>
    <recommendedName>
        <fullName evidence="2">Glycosyltransferase</fullName>
    </recommendedName>
</protein>
<name>K2F8U1_9BACT</name>
<gene>
    <name evidence="1" type="ORF">ACD_3C00192G0001</name>
</gene>
<dbReference type="EMBL" id="AMFJ01000466">
    <property type="protein sequence ID" value="EKE27556.1"/>
    <property type="molecule type" value="Genomic_DNA"/>
</dbReference>
<proteinExistence type="predicted"/>
<sequence>MKLAYVIYTYDRIHDALVQMEIIRHLWAKKFTKVEIIHVYNGNPEWYEGKTIEDHFLRTKNLGHFEWAANLIDIGVEHAINIDCDYVVVSAADTWMMDVDLIYSKINQLKSENRVLLTCPWWNPELHNPQDVWFATDFFIFDTKWERKNKMFPLKYGEFKEKYLDLLRYLWKWNAMVERVFFSRYLSACSNETNEVSLKAYSLRKLLMFNERIPVHYTADWHRTHELPHIWLYMSHSLESKRKMLNDKNVKLGKYTQMLKDGEYIDPTWYLM</sequence>
<evidence type="ECO:0000313" key="1">
    <source>
        <dbReference type="EMBL" id="EKE27556.1"/>
    </source>
</evidence>
<comment type="caution">
    <text evidence="1">The sequence shown here is derived from an EMBL/GenBank/DDBJ whole genome shotgun (WGS) entry which is preliminary data.</text>
</comment>